<dbReference type="Pfam" id="PF00460">
    <property type="entry name" value="Flg_bb_rod"/>
    <property type="match status" value="1"/>
</dbReference>
<dbReference type="Proteomes" id="UP000438991">
    <property type="component" value="Unassembled WGS sequence"/>
</dbReference>
<dbReference type="InterPro" id="IPR001444">
    <property type="entry name" value="Flag_bb_rod_N"/>
</dbReference>
<evidence type="ECO:0000259" key="6">
    <source>
        <dbReference type="Pfam" id="PF06429"/>
    </source>
</evidence>
<dbReference type="InterPro" id="IPR020013">
    <property type="entry name" value="Flagellar_FlgE/F/G"/>
</dbReference>
<keyword evidence="8" id="KW-0966">Cell projection</keyword>
<dbReference type="InterPro" id="IPR012836">
    <property type="entry name" value="FlgF"/>
</dbReference>
<comment type="subcellular location">
    <subcellularLocation>
        <location evidence="1 4">Bacterial flagellum basal body</location>
    </subcellularLocation>
</comment>
<evidence type="ECO:0000256" key="3">
    <source>
        <dbReference type="ARBA" id="ARBA00023143"/>
    </source>
</evidence>
<gene>
    <name evidence="8" type="primary">flgF</name>
    <name evidence="8" type="ORF">GJ689_04775</name>
</gene>
<dbReference type="NCBIfam" id="TIGR03506">
    <property type="entry name" value="FlgEFG_subfam"/>
    <property type="match status" value="1"/>
</dbReference>
<protein>
    <recommendedName>
        <fullName evidence="4">Flagellar basal-body rod protein FlgF</fullName>
    </recommendedName>
</protein>
<evidence type="ECO:0000313" key="9">
    <source>
        <dbReference type="Proteomes" id="UP000438991"/>
    </source>
</evidence>
<dbReference type="InterPro" id="IPR010930">
    <property type="entry name" value="Flg_bb/hook_C_dom"/>
</dbReference>
<feature type="domain" description="Flagellar basal body rod protein N-terminal" evidence="5">
    <location>
        <begin position="7"/>
        <end position="35"/>
    </location>
</feature>
<dbReference type="SUPFAM" id="SSF117143">
    <property type="entry name" value="Flagellar hook protein flgE"/>
    <property type="match status" value="1"/>
</dbReference>
<organism evidence="8 9">
    <name type="scientific">Rhodoplanes serenus</name>
    <dbReference type="NCBI Taxonomy" id="200615"/>
    <lineage>
        <taxon>Bacteria</taxon>
        <taxon>Pseudomonadati</taxon>
        <taxon>Pseudomonadota</taxon>
        <taxon>Alphaproteobacteria</taxon>
        <taxon>Hyphomicrobiales</taxon>
        <taxon>Nitrobacteraceae</taxon>
        <taxon>Rhodoplanes</taxon>
    </lineage>
</organism>
<accession>A0A327KAU0</accession>
<dbReference type="InterPro" id="IPR053967">
    <property type="entry name" value="LlgE_F_G-like_D1"/>
</dbReference>
<proteinExistence type="inferred from homology"/>
<evidence type="ECO:0000256" key="1">
    <source>
        <dbReference type="ARBA" id="ARBA00004117"/>
    </source>
</evidence>
<dbReference type="Pfam" id="PF22692">
    <property type="entry name" value="LlgE_F_G_D1"/>
    <property type="match status" value="1"/>
</dbReference>
<keyword evidence="3 4" id="KW-0975">Bacterial flagellum</keyword>
<dbReference type="NCBIfam" id="NF009331">
    <property type="entry name" value="PRK12689.1"/>
    <property type="match status" value="1"/>
</dbReference>
<dbReference type="EMBL" id="WNKV01000003">
    <property type="protein sequence ID" value="MTW15520.1"/>
    <property type="molecule type" value="Genomic_DNA"/>
</dbReference>
<dbReference type="InterPro" id="IPR037925">
    <property type="entry name" value="FlgE/F/G-like"/>
</dbReference>
<evidence type="ECO:0000256" key="4">
    <source>
        <dbReference type="RuleBase" id="RU362116"/>
    </source>
</evidence>
<dbReference type="InterPro" id="IPR019776">
    <property type="entry name" value="Flagellar_basal_body_rod_CS"/>
</dbReference>
<evidence type="ECO:0000259" key="5">
    <source>
        <dbReference type="Pfam" id="PF00460"/>
    </source>
</evidence>
<feature type="domain" description="Flagellar basal-body/hook protein C-terminal" evidence="6">
    <location>
        <begin position="207"/>
        <end position="249"/>
    </location>
</feature>
<dbReference type="GO" id="GO:0030694">
    <property type="term" value="C:bacterial-type flagellum basal body, rod"/>
    <property type="evidence" value="ECO:0007669"/>
    <property type="project" value="UniProtKB-UniRule"/>
</dbReference>
<dbReference type="GO" id="GO:0071978">
    <property type="term" value="P:bacterial-type flagellum-dependent swarming motility"/>
    <property type="evidence" value="ECO:0007669"/>
    <property type="project" value="TreeGrafter"/>
</dbReference>
<dbReference type="Pfam" id="PF06429">
    <property type="entry name" value="Flg_bbr_C"/>
    <property type="match status" value="1"/>
</dbReference>
<sequence>MPNAALVGLSAQVALRRDLDVVANNVANANTTGYKANREVFQEYLSPVARENRFGGGDRVIRFVQDGGSWHDLGQGPIQETGNPLDVAIDGSAFLVVQTPNGERYTRAGALQINNQGQLVTMDGSRVMGDAGPIVFQPLDRNISITPEGRVSVLEGADNKTDSQRGKIRMVVFAQPQQLQKEGANTYSAPPAAGAAQPAGTGSKLIQGAIEKSNVKTVIEITRLMEITRAYTNVSNLLSQQNDLRKSAIERLADVPT</sequence>
<name>A0A327KAU0_9BRAD</name>
<comment type="subunit">
    <text evidence="4">The basal body constitutes a major portion of the flagellar organelle and consists of five rings (E,L,P,S, and M) mounted on a central rod. The rod consists of about 26 subunits of FlgG in the distal portion, and FlgB, FlgC and FlgF are thought to build up the proximal portion of the rod with about 6 subunits each.</text>
</comment>
<dbReference type="AlphaFoldDB" id="A0A327KAU0"/>
<evidence type="ECO:0000259" key="7">
    <source>
        <dbReference type="Pfam" id="PF22692"/>
    </source>
</evidence>
<comment type="similarity">
    <text evidence="2 4">Belongs to the flagella basal body rod proteins family.</text>
</comment>
<comment type="caution">
    <text evidence="8">The sequence shown here is derived from an EMBL/GenBank/DDBJ whole genome shotgun (WGS) entry which is preliminary data.</text>
</comment>
<reference evidence="8 9" key="1">
    <citation type="submission" date="2019-11" db="EMBL/GenBank/DDBJ databases">
        <title>Whole-genome sequence of Rhodoplanes serenus DSM 18633, type strain.</title>
        <authorList>
            <person name="Kyndt J.A."/>
            <person name="Meyer T.E."/>
        </authorList>
    </citation>
    <scope>NUCLEOTIDE SEQUENCE [LARGE SCALE GENOMIC DNA]</scope>
    <source>
        <strain evidence="8 9">DSM 18633</strain>
    </source>
</reference>
<keyword evidence="8" id="KW-0282">Flagellum</keyword>
<dbReference type="NCBIfam" id="TIGR02490">
    <property type="entry name" value="flgF"/>
    <property type="match status" value="1"/>
</dbReference>
<keyword evidence="8" id="KW-0969">Cilium</keyword>
<dbReference type="PANTHER" id="PTHR30435">
    <property type="entry name" value="FLAGELLAR PROTEIN"/>
    <property type="match status" value="1"/>
</dbReference>
<dbReference type="RefSeq" id="WP_111384425.1">
    <property type="nucleotide sequence ID" value="NZ_NPEW01000039.1"/>
</dbReference>
<dbReference type="PANTHER" id="PTHR30435:SF19">
    <property type="entry name" value="FLAGELLAR BASAL-BODY ROD PROTEIN FLGG"/>
    <property type="match status" value="1"/>
</dbReference>
<evidence type="ECO:0000313" key="8">
    <source>
        <dbReference type="EMBL" id="MTW15520.1"/>
    </source>
</evidence>
<evidence type="ECO:0000256" key="2">
    <source>
        <dbReference type="ARBA" id="ARBA00009677"/>
    </source>
</evidence>
<dbReference type="PROSITE" id="PS00588">
    <property type="entry name" value="FLAGELLA_BB_ROD"/>
    <property type="match status" value="1"/>
</dbReference>
<feature type="domain" description="Flagellar hook protein FlgE/F/G-like D1" evidence="7">
    <location>
        <begin position="88"/>
        <end position="153"/>
    </location>
</feature>